<dbReference type="EMBL" id="JYDS01002848">
    <property type="protein sequence ID" value="KRY96836.1"/>
    <property type="molecule type" value="Genomic_DNA"/>
</dbReference>
<reference evidence="1 2" key="1">
    <citation type="submission" date="2015-01" db="EMBL/GenBank/DDBJ databases">
        <title>Evolution of Trichinella species and genotypes.</title>
        <authorList>
            <person name="Korhonen P.K."/>
            <person name="Edoardo P."/>
            <person name="Giuseppe L.R."/>
            <person name="Gasser R.B."/>
        </authorList>
    </citation>
    <scope>NUCLEOTIDE SEQUENCE [LARGE SCALE GENOMIC DNA]</scope>
    <source>
        <strain evidence="1">ISS588</strain>
    </source>
</reference>
<evidence type="ECO:0000313" key="1">
    <source>
        <dbReference type="EMBL" id="KRY96836.1"/>
    </source>
</evidence>
<dbReference type="Proteomes" id="UP000054805">
    <property type="component" value="Unassembled WGS sequence"/>
</dbReference>
<dbReference type="AlphaFoldDB" id="A0A0V1GF16"/>
<organism evidence="1 2">
    <name type="scientific">Trichinella pseudospiralis</name>
    <name type="common">Parasitic roundworm</name>
    <dbReference type="NCBI Taxonomy" id="6337"/>
    <lineage>
        <taxon>Eukaryota</taxon>
        <taxon>Metazoa</taxon>
        <taxon>Ecdysozoa</taxon>
        <taxon>Nematoda</taxon>
        <taxon>Enoplea</taxon>
        <taxon>Dorylaimia</taxon>
        <taxon>Trichinellida</taxon>
        <taxon>Trichinellidae</taxon>
        <taxon>Trichinella</taxon>
    </lineage>
</organism>
<comment type="caution">
    <text evidence="1">The sequence shown here is derived from an EMBL/GenBank/DDBJ whole genome shotgun (WGS) entry which is preliminary data.</text>
</comment>
<accession>A0A0V1GF16</accession>
<protein>
    <submittedName>
        <fullName evidence="1">Uncharacterized protein</fullName>
    </submittedName>
</protein>
<name>A0A0V1GF16_TRIPS</name>
<keyword evidence="2" id="KW-1185">Reference proteome</keyword>
<evidence type="ECO:0000313" key="2">
    <source>
        <dbReference type="Proteomes" id="UP000054805"/>
    </source>
</evidence>
<dbReference type="PROSITE" id="PS51257">
    <property type="entry name" value="PROKAR_LIPOPROTEIN"/>
    <property type="match status" value="1"/>
</dbReference>
<sequence length="64" mass="7679">MLTFLTRYYFFLLLLLIIIYIFLITSCTVPMLFCLLLQCFFSIDMTCQLFPFLLPICCMDICFH</sequence>
<proteinExistence type="predicted"/>
<gene>
    <name evidence="1" type="ORF">T4B_549</name>
</gene>